<name>A0ABQ8K812_9APHY</name>
<accession>A0ABQ8K812</accession>
<dbReference type="Proteomes" id="UP000814176">
    <property type="component" value="Unassembled WGS sequence"/>
</dbReference>
<keyword evidence="3" id="KW-1185">Reference proteome</keyword>
<feature type="region of interest" description="Disordered" evidence="1">
    <location>
        <begin position="45"/>
        <end position="69"/>
    </location>
</feature>
<evidence type="ECO:0000313" key="3">
    <source>
        <dbReference type="Proteomes" id="UP000814176"/>
    </source>
</evidence>
<evidence type="ECO:0000313" key="2">
    <source>
        <dbReference type="EMBL" id="KAH9833394.1"/>
    </source>
</evidence>
<evidence type="ECO:0000256" key="1">
    <source>
        <dbReference type="SAM" id="MobiDB-lite"/>
    </source>
</evidence>
<gene>
    <name evidence="2" type="ORF">C8Q71DRAFT_860191</name>
</gene>
<dbReference type="RefSeq" id="XP_047776134.1">
    <property type="nucleotide sequence ID" value="XM_047927764.1"/>
</dbReference>
<dbReference type="EMBL" id="JADCUA010000018">
    <property type="protein sequence ID" value="KAH9833394.1"/>
    <property type="molecule type" value="Genomic_DNA"/>
</dbReference>
<sequence>MVDNGDQLSFYGYMLASFGLSSSGFGRASFLKICIWAARDLDSTWTSGEGATRGEPDAEDPSMINHQDMSAQPSVPVELHALPPSLIWVAARVYASSAYYNWTQ</sequence>
<dbReference type="GeneID" id="72008496"/>
<reference evidence="2 3" key="1">
    <citation type="journal article" date="2021" name="Environ. Microbiol.">
        <title>Gene family expansions and transcriptome signatures uncover fungal adaptations to wood decay.</title>
        <authorList>
            <person name="Hage H."/>
            <person name="Miyauchi S."/>
            <person name="Viragh M."/>
            <person name="Drula E."/>
            <person name="Min B."/>
            <person name="Chaduli D."/>
            <person name="Navarro D."/>
            <person name="Favel A."/>
            <person name="Norest M."/>
            <person name="Lesage-Meessen L."/>
            <person name="Balint B."/>
            <person name="Merenyi Z."/>
            <person name="de Eugenio L."/>
            <person name="Morin E."/>
            <person name="Martinez A.T."/>
            <person name="Baldrian P."/>
            <person name="Stursova M."/>
            <person name="Martinez M.J."/>
            <person name="Novotny C."/>
            <person name="Magnuson J.K."/>
            <person name="Spatafora J.W."/>
            <person name="Maurice S."/>
            <person name="Pangilinan J."/>
            <person name="Andreopoulos W."/>
            <person name="LaButti K."/>
            <person name="Hundley H."/>
            <person name="Na H."/>
            <person name="Kuo A."/>
            <person name="Barry K."/>
            <person name="Lipzen A."/>
            <person name="Henrissat B."/>
            <person name="Riley R."/>
            <person name="Ahrendt S."/>
            <person name="Nagy L.G."/>
            <person name="Grigoriev I.V."/>
            <person name="Martin F."/>
            <person name="Rosso M.N."/>
        </authorList>
    </citation>
    <scope>NUCLEOTIDE SEQUENCE [LARGE SCALE GENOMIC DNA]</scope>
    <source>
        <strain evidence="2 3">CIRM-BRFM 1785</strain>
    </source>
</reference>
<protein>
    <submittedName>
        <fullName evidence="2">Uncharacterized protein</fullName>
    </submittedName>
</protein>
<proteinExistence type="predicted"/>
<comment type="caution">
    <text evidence="2">The sequence shown here is derived from an EMBL/GenBank/DDBJ whole genome shotgun (WGS) entry which is preliminary data.</text>
</comment>
<organism evidence="2 3">
    <name type="scientific">Rhodofomes roseus</name>
    <dbReference type="NCBI Taxonomy" id="34475"/>
    <lineage>
        <taxon>Eukaryota</taxon>
        <taxon>Fungi</taxon>
        <taxon>Dikarya</taxon>
        <taxon>Basidiomycota</taxon>
        <taxon>Agaricomycotina</taxon>
        <taxon>Agaricomycetes</taxon>
        <taxon>Polyporales</taxon>
        <taxon>Rhodofomes</taxon>
    </lineage>
</organism>